<evidence type="ECO:0000256" key="1">
    <source>
        <dbReference type="ARBA" id="ARBA00004127"/>
    </source>
</evidence>
<dbReference type="GO" id="GO:0012505">
    <property type="term" value="C:endomembrane system"/>
    <property type="evidence" value="ECO:0007669"/>
    <property type="project" value="UniProtKB-SubCell"/>
</dbReference>
<organism evidence="7 8">
    <name type="scientific">Azorhizobium oxalatiphilum</name>
    <dbReference type="NCBI Taxonomy" id="980631"/>
    <lineage>
        <taxon>Bacteria</taxon>
        <taxon>Pseudomonadati</taxon>
        <taxon>Pseudomonadota</taxon>
        <taxon>Alphaproteobacteria</taxon>
        <taxon>Hyphomicrobiales</taxon>
        <taxon>Xanthobacteraceae</taxon>
        <taxon>Azorhizobium</taxon>
    </lineage>
</organism>
<dbReference type="AlphaFoldDB" id="A0A917F475"/>
<proteinExistence type="predicted"/>
<feature type="domain" description="DUF1232" evidence="6">
    <location>
        <begin position="68"/>
        <end position="102"/>
    </location>
</feature>
<evidence type="ECO:0000313" key="8">
    <source>
        <dbReference type="Proteomes" id="UP000606044"/>
    </source>
</evidence>
<dbReference type="EMBL" id="BMCT01000001">
    <property type="protein sequence ID" value="GGF48767.1"/>
    <property type="molecule type" value="Genomic_DNA"/>
</dbReference>
<keyword evidence="2" id="KW-0812">Transmembrane</keyword>
<keyword evidence="3" id="KW-1133">Transmembrane helix</keyword>
<feature type="region of interest" description="Disordered" evidence="5">
    <location>
        <begin position="1"/>
        <end position="26"/>
    </location>
</feature>
<reference evidence="7" key="2">
    <citation type="submission" date="2020-09" db="EMBL/GenBank/DDBJ databases">
        <authorList>
            <person name="Sun Q."/>
            <person name="Sedlacek I."/>
        </authorList>
    </citation>
    <scope>NUCLEOTIDE SEQUENCE</scope>
    <source>
        <strain evidence="7">CCM 7897</strain>
    </source>
</reference>
<dbReference type="Proteomes" id="UP000606044">
    <property type="component" value="Unassembled WGS sequence"/>
</dbReference>
<evidence type="ECO:0000256" key="2">
    <source>
        <dbReference type="ARBA" id="ARBA00022692"/>
    </source>
</evidence>
<dbReference type="Pfam" id="PF06803">
    <property type="entry name" value="DUF1232"/>
    <property type="match status" value="1"/>
</dbReference>
<dbReference type="InterPro" id="IPR016983">
    <property type="entry name" value="UCP031804"/>
</dbReference>
<keyword evidence="8" id="KW-1185">Reference proteome</keyword>
<evidence type="ECO:0000256" key="4">
    <source>
        <dbReference type="ARBA" id="ARBA00023136"/>
    </source>
</evidence>
<name>A0A917F475_9HYPH</name>
<accession>A0A917F475</accession>
<sequence length="131" mass="14033">MSTSDTGKSFDWSDLPGSEGDQAARDEARVRGGFWRKLKGGAARVPFAGDAVAAYFAAFDRDTPLRVRATLLGALAYFVLPVDGIPDFLPLVGFGDDAAVLFGALQLLSNHIKPQHREAAEEALRRAKGEA</sequence>
<evidence type="ECO:0000313" key="7">
    <source>
        <dbReference type="EMBL" id="GGF48767.1"/>
    </source>
</evidence>
<dbReference type="RefSeq" id="WP_188575088.1">
    <property type="nucleotide sequence ID" value="NZ_BMCT01000001.1"/>
</dbReference>
<reference evidence="7" key="1">
    <citation type="journal article" date="2014" name="Int. J. Syst. Evol. Microbiol.">
        <title>Complete genome sequence of Corynebacterium casei LMG S-19264T (=DSM 44701T), isolated from a smear-ripened cheese.</title>
        <authorList>
            <consortium name="US DOE Joint Genome Institute (JGI-PGF)"/>
            <person name="Walter F."/>
            <person name="Albersmeier A."/>
            <person name="Kalinowski J."/>
            <person name="Ruckert C."/>
        </authorList>
    </citation>
    <scope>NUCLEOTIDE SEQUENCE</scope>
    <source>
        <strain evidence="7">CCM 7897</strain>
    </source>
</reference>
<gene>
    <name evidence="7" type="ORF">GCM10007301_05040</name>
</gene>
<protein>
    <recommendedName>
        <fullName evidence="6">DUF1232 domain-containing protein</fullName>
    </recommendedName>
</protein>
<evidence type="ECO:0000259" key="6">
    <source>
        <dbReference type="Pfam" id="PF06803"/>
    </source>
</evidence>
<evidence type="ECO:0000256" key="5">
    <source>
        <dbReference type="SAM" id="MobiDB-lite"/>
    </source>
</evidence>
<dbReference type="PIRSF" id="PIRSF031804">
    <property type="entry name" value="UCP031804"/>
    <property type="match status" value="1"/>
</dbReference>
<comment type="subcellular location">
    <subcellularLocation>
        <location evidence="1">Endomembrane system</location>
        <topology evidence="1">Multi-pass membrane protein</topology>
    </subcellularLocation>
</comment>
<comment type="caution">
    <text evidence="7">The sequence shown here is derived from an EMBL/GenBank/DDBJ whole genome shotgun (WGS) entry which is preliminary data.</text>
</comment>
<keyword evidence="4" id="KW-0472">Membrane</keyword>
<dbReference type="InterPro" id="IPR010652">
    <property type="entry name" value="DUF1232"/>
</dbReference>
<evidence type="ECO:0000256" key="3">
    <source>
        <dbReference type="ARBA" id="ARBA00022989"/>
    </source>
</evidence>